<name>A0A8S3SQ23_MYTED</name>
<accession>A0A8S3SQ23</accession>
<gene>
    <name evidence="2" type="ORF">MEDL_37066</name>
</gene>
<dbReference type="OrthoDB" id="6073384at2759"/>
<dbReference type="EMBL" id="CAJPWZ010001792">
    <property type="protein sequence ID" value="CAG2223822.1"/>
    <property type="molecule type" value="Genomic_DNA"/>
</dbReference>
<proteinExistence type="predicted"/>
<keyword evidence="3" id="KW-1185">Reference proteome</keyword>
<evidence type="ECO:0000313" key="3">
    <source>
        <dbReference type="Proteomes" id="UP000683360"/>
    </source>
</evidence>
<keyword evidence="1" id="KW-1133">Transmembrane helix</keyword>
<keyword evidence="1" id="KW-0812">Transmembrane</keyword>
<comment type="caution">
    <text evidence="2">The sequence shown here is derived from an EMBL/GenBank/DDBJ whole genome shotgun (WGS) entry which is preliminary data.</text>
</comment>
<sequence length="332" mass="38071">MAGTLDGHVHRQDIDMTVSKDCQQFYIENETLNEDETKSTNGYEDNFSSSGIGNKCNCQQIENHGGHKPNRTMIAYKKKPSKDTVENVMNIHCEKLYSNSKPSNCIDLTGDCEDIYCKQLQSEVGQSQKKIEKRSIKRKHLYKISIVVVILAALAIPTFIWYIVYKHILQNDKNVQSSTDFQLSNASQLTDNKKDHFSSVTFELDFHDSRFEDKSASLNGAKWITKDNILVDFNNRNNTFSLRKPGLYSISLSLNVGTYVTRKLTKSLVCIRYGSGKHERCNRVVLTENIDIPIYIQEIHYLSTGDTFWISFTNKNILYRSSSVNTLTVWKM</sequence>
<evidence type="ECO:0000256" key="1">
    <source>
        <dbReference type="SAM" id="Phobius"/>
    </source>
</evidence>
<feature type="transmembrane region" description="Helical" evidence="1">
    <location>
        <begin position="141"/>
        <end position="164"/>
    </location>
</feature>
<dbReference type="AlphaFoldDB" id="A0A8S3SQ23"/>
<protein>
    <submittedName>
        <fullName evidence="2">Uncharacterized protein</fullName>
    </submittedName>
</protein>
<keyword evidence="1" id="KW-0472">Membrane</keyword>
<reference evidence="2" key="1">
    <citation type="submission" date="2021-03" db="EMBL/GenBank/DDBJ databases">
        <authorList>
            <person name="Bekaert M."/>
        </authorList>
    </citation>
    <scope>NUCLEOTIDE SEQUENCE</scope>
</reference>
<dbReference type="Proteomes" id="UP000683360">
    <property type="component" value="Unassembled WGS sequence"/>
</dbReference>
<evidence type="ECO:0000313" key="2">
    <source>
        <dbReference type="EMBL" id="CAG2223822.1"/>
    </source>
</evidence>
<organism evidence="2 3">
    <name type="scientific">Mytilus edulis</name>
    <name type="common">Blue mussel</name>
    <dbReference type="NCBI Taxonomy" id="6550"/>
    <lineage>
        <taxon>Eukaryota</taxon>
        <taxon>Metazoa</taxon>
        <taxon>Spiralia</taxon>
        <taxon>Lophotrochozoa</taxon>
        <taxon>Mollusca</taxon>
        <taxon>Bivalvia</taxon>
        <taxon>Autobranchia</taxon>
        <taxon>Pteriomorphia</taxon>
        <taxon>Mytilida</taxon>
        <taxon>Mytiloidea</taxon>
        <taxon>Mytilidae</taxon>
        <taxon>Mytilinae</taxon>
        <taxon>Mytilus</taxon>
    </lineage>
</organism>